<evidence type="ECO:0000256" key="2">
    <source>
        <dbReference type="SAM" id="Phobius"/>
    </source>
</evidence>
<reference evidence="3 4" key="1">
    <citation type="journal article" date="2015" name="Nature">
        <title>rRNA introns, odd ribosomes, and small enigmatic genomes across a large radiation of phyla.</title>
        <authorList>
            <person name="Brown C.T."/>
            <person name="Hug L.A."/>
            <person name="Thomas B.C."/>
            <person name="Sharon I."/>
            <person name="Castelle C.J."/>
            <person name="Singh A."/>
            <person name="Wilkins M.J."/>
            <person name="Williams K.H."/>
            <person name="Banfield J.F."/>
        </authorList>
    </citation>
    <scope>NUCLEOTIDE SEQUENCE [LARGE SCALE GENOMIC DNA]</scope>
</reference>
<keyword evidence="1" id="KW-0175">Coiled coil</keyword>
<accession>A0A0G0MK92</accession>
<gene>
    <name evidence="3" type="ORF">US95_C0034G0006</name>
</gene>
<dbReference type="Proteomes" id="UP000034738">
    <property type="component" value="Unassembled WGS sequence"/>
</dbReference>
<feature type="transmembrane region" description="Helical" evidence="2">
    <location>
        <begin position="37"/>
        <end position="54"/>
    </location>
</feature>
<dbReference type="InterPro" id="IPR007060">
    <property type="entry name" value="FtsL/DivIC"/>
</dbReference>
<comment type="caution">
    <text evidence="3">The sequence shown here is derived from an EMBL/GenBank/DDBJ whole genome shotgun (WGS) entry which is preliminary data.</text>
</comment>
<dbReference type="Pfam" id="PF04977">
    <property type="entry name" value="DivIC"/>
    <property type="match status" value="1"/>
</dbReference>
<keyword evidence="2" id="KW-0812">Transmembrane</keyword>
<dbReference type="AlphaFoldDB" id="A0A0G0MK92"/>
<keyword evidence="2" id="KW-0472">Membrane</keyword>
<sequence length="152" mass="17877">MDVILTQLIVCGQYIMRHNYRFNQGGKKGVSKAQNRIVTLLLIIFFMLFISSLSQTSKKIQKVNLEVAFREEELKKLKEEQDELKIKLEEITSQEYIERQLRNELGLTKENEIVLVLPPDEILIKLLPVVEEEVVEIKPNWQKWATLFGLYE</sequence>
<dbReference type="EMBL" id="LBUY01000034">
    <property type="protein sequence ID" value="KKQ74104.1"/>
    <property type="molecule type" value="Genomic_DNA"/>
</dbReference>
<proteinExistence type="predicted"/>
<evidence type="ECO:0000313" key="3">
    <source>
        <dbReference type="EMBL" id="KKQ74104.1"/>
    </source>
</evidence>
<evidence type="ECO:0000256" key="1">
    <source>
        <dbReference type="SAM" id="Coils"/>
    </source>
</evidence>
<name>A0A0G0MK92_9BACT</name>
<feature type="coiled-coil region" evidence="1">
    <location>
        <begin position="60"/>
        <end position="94"/>
    </location>
</feature>
<organism evidence="3 4">
    <name type="scientific">Candidatus Woesebacteria bacterium GW2011_GWB1_38_5</name>
    <dbReference type="NCBI Taxonomy" id="1618568"/>
    <lineage>
        <taxon>Bacteria</taxon>
        <taxon>Candidatus Woeseibacteriota</taxon>
    </lineage>
</organism>
<protein>
    <submittedName>
        <fullName evidence="3">Septum formation initiator family protein</fullName>
    </submittedName>
</protein>
<keyword evidence="2" id="KW-1133">Transmembrane helix</keyword>
<evidence type="ECO:0000313" key="4">
    <source>
        <dbReference type="Proteomes" id="UP000034738"/>
    </source>
</evidence>